<sequence>MFPFNAWLQSHIDDYRATLRDATMEMYMAEVNLDNPDSDITHIRSYYLSGMRMVELSQHYGDDDSYLLALVKMHHRLIREINNPRRCHLCRLQSYHFGRQTLQLICNQFSQQGCWQKVTAFQADFAKRVAFMP</sequence>
<reference evidence="1 2" key="1">
    <citation type="submission" date="2016-10" db="EMBL/GenBank/DDBJ databases">
        <authorList>
            <person name="de Groot N.N."/>
        </authorList>
    </citation>
    <scope>NUCLEOTIDE SEQUENCE [LARGE SCALE GENOMIC DNA]</scope>
    <source>
        <strain evidence="1 2">ATCC 29281</strain>
    </source>
</reference>
<proteinExistence type="predicted"/>
<dbReference type="RefSeq" id="WP_026742678.1">
    <property type="nucleotide sequence ID" value="NZ_FNQS01000002.1"/>
</dbReference>
<dbReference type="STRING" id="71657.SAMN02982996_00995"/>
<dbReference type="GeneID" id="97763909"/>
<dbReference type="EMBL" id="FNQS01000002">
    <property type="protein sequence ID" value="SEA10955.1"/>
    <property type="molecule type" value="Genomic_DNA"/>
</dbReference>
<organism evidence="1 2">
    <name type="scientific">Lonsdalea quercina</name>
    <dbReference type="NCBI Taxonomy" id="71657"/>
    <lineage>
        <taxon>Bacteria</taxon>
        <taxon>Pseudomonadati</taxon>
        <taxon>Pseudomonadota</taxon>
        <taxon>Gammaproteobacteria</taxon>
        <taxon>Enterobacterales</taxon>
        <taxon>Pectobacteriaceae</taxon>
        <taxon>Lonsdalea</taxon>
    </lineage>
</organism>
<accession>A0A1H3YHA9</accession>
<gene>
    <name evidence="1" type="ORF">SAMN02982996_00995</name>
</gene>
<evidence type="ECO:0000313" key="2">
    <source>
        <dbReference type="Proteomes" id="UP000187280"/>
    </source>
</evidence>
<dbReference type="eggNOG" id="ENOG50313KJ">
    <property type="taxonomic scope" value="Bacteria"/>
</dbReference>
<dbReference type="AlphaFoldDB" id="A0A1H3YHA9"/>
<dbReference type="Proteomes" id="UP000187280">
    <property type="component" value="Unassembled WGS sequence"/>
</dbReference>
<protein>
    <submittedName>
        <fullName evidence="1">Uncharacterized protein</fullName>
    </submittedName>
</protein>
<keyword evidence="2" id="KW-1185">Reference proteome</keyword>
<name>A0A1H3YHA9_9GAMM</name>
<evidence type="ECO:0000313" key="1">
    <source>
        <dbReference type="EMBL" id="SEA10955.1"/>
    </source>
</evidence>